<evidence type="ECO:0000313" key="5">
    <source>
        <dbReference type="Proteomes" id="UP000001369"/>
    </source>
</evidence>
<dbReference type="PANTHER" id="PTHR44943">
    <property type="entry name" value="CELLULOSE SYNTHASE OPERON PROTEIN C"/>
    <property type="match status" value="1"/>
</dbReference>
<dbReference type="AlphaFoldDB" id="C1DVP9"/>
<dbReference type="PROSITE" id="PS50005">
    <property type="entry name" value="TPR"/>
    <property type="match status" value="3"/>
</dbReference>
<dbReference type="PANTHER" id="PTHR44943:SF8">
    <property type="entry name" value="TPR REPEAT-CONTAINING PROTEIN MJ0263"/>
    <property type="match status" value="1"/>
</dbReference>
<gene>
    <name evidence="4" type="ordered locus">SULAZ_1216</name>
</gene>
<protein>
    <submittedName>
        <fullName evidence="4">Putative TPR domain protein</fullName>
    </submittedName>
</protein>
<dbReference type="Pfam" id="PF07719">
    <property type="entry name" value="TPR_2"/>
    <property type="match status" value="1"/>
</dbReference>
<dbReference type="OrthoDB" id="305319at2"/>
<dbReference type="EMBL" id="CP001229">
    <property type="protein sequence ID" value="ACN99216.1"/>
    <property type="molecule type" value="Genomic_DNA"/>
</dbReference>
<keyword evidence="1" id="KW-0677">Repeat</keyword>
<organism evidence="4 5">
    <name type="scientific">Sulfurihydrogenibium azorense (strain DSM 15241 / OCM 825 / Az-Fu1)</name>
    <dbReference type="NCBI Taxonomy" id="204536"/>
    <lineage>
        <taxon>Bacteria</taxon>
        <taxon>Pseudomonadati</taxon>
        <taxon>Aquificota</taxon>
        <taxon>Aquificia</taxon>
        <taxon>Aquificales</taxon>
        <taxon>Hydrogenothermaceae</taxon>
        <taxon>Sulfurihydrogenibium</taxon>
    </lineage>
</organism>
<dbReference type="Pfam" id="PF12895">
    <property type="entry name" value="ANAPC3"/>
    <property type="match status" value="1"/>
</dbReference>
<keyword evidence="5" id="KW-1185">Reference proteome</keyword>
<dbReference type="RefSeq" id="WP_012674534.1">
    <property type="nucleotide sequence ID" value="NC_012438.1"/>
</dbReference>
<accession>C1DVP9</accession>
<dbReference type="Gene3D" id="1.25.40.10">
    <property type="entry name" value="Tetratricopeptide repeat domain"/>
    <property type="match status" value="2"/>
</dbReference>
<dbReference type="KEGG" id="saf:SULAZ_1216"/>
<dbReference type="SMART" id="SM00028">
    <property type="entry name" value="TPR"/>
    <property type="match status" value="6"/>
</dbReference>
<feature type="repeat" description="TPR" evidence="3">
    <location>
        <begin position="145"/>
        <end position="178"/>
    </location>
</feature>
<feature type="repeat" description="TPR" evidence="3">
    <location>
        <begin position="78"/>
        <end position="111"/>
    </location>
</feature>
<dbReference type="HOGENOM" id="CLU_831177_0_0_0"/>
<feature type="repeat" description="TPR" evidence="3">
    <location>
        <begin position="179"/>
        <end position="212"/>
    </location>
</feature>
<dbReference type="InterPro" id="IPR013105">
    <property type="entry name" value="TPR_2"/>
</dbReference>
<keyword evidence="2 3" id="KW-0802">TPR repeat</keyword>
<reference evidence="4 5" key="1">
    <citation type="journal article" date="2009" name="J. Bacteriol.">
        <title>Complete and draft genome sequences of six members of the Aquificales.</title>
        <authorList>
            <person name="Reysenbach A.L."/>
            <person name="Hamamura N."/>
            <person name="Podar M."/>
            <person name="Griffiths E."/>
            <person name="Ferreira S."/>
            <person name="Hochstein R."/>
            <person name="Heidelberg J."/>
            <person name="Johnson J."/>
            <person name="Mead D."/>
            <person name="Pohorille A."/>
            <person name="Sarmiento M."/>
            <person name="Schweighofer K."/>
            <person name="Seshadri R."/>
            <person name="Voytek M.A."/>
        </authorList>
    </citation>
    <scope>NUCLEOTIDE SEQUENCE [LARGE SCALE GENOMIC DNA]</scope>
    <source>
        <strain evidence="5">Az-Fu1 / DSM 15241 / OCM 825</strain>
    </source>
</reference>
<dbReference type="STRING" id="204536.SULAZ_1216"/>
<dbReference type="InterPro" id="IPR019734">
    <property type="entry name" value="TPR_rpt"/>
</dbReference>
<dbReference type="Proteomes" id="UP000001369">
    <property type="component" value="Chromosome"/>
</dbReference>
<evidence type="ECO:0000256" key="3">
    <source>
        <dbReference type="PROSITE-ProRule" id="PRU00339"/>
    </source>
</evidence>
<dbReference type="PROSITE" id="PS50293">
    <property type="entry name" value="TPR_REGION"/>
    <property type="match status" value="2"/>
</dbReference>
<evidence type="ECO:0000313" key="4">
    <source>
        <dbReference type="EMBL" id="ACN99216.1"/>
    </source>
</evidence>
<name>C1DVP9_SULAA</name>
<dbReference type="Pfam" id="PF13432">
    <property type="entry name" value="TPR_16"/>
    <property type="match status" value="1"/>
</dbReference>
<dbReference type="SUPFAM" id="SSF48452">
    <property type="entry name" value="TPR-like"/>
    <property type="match status" value="1"/>
</dbReference>
<dbReference type="eggNOG" id="COG0457">
    <property type="taxonomic scope" value="Bacteria"/>
</dbReference>
<evidence type="ECO:0000256" key="2">
    <source>
        <dbReference type="ARBA" id="ARBA00022803"/>
    </source>
</evidence>
<sequence>MTSAGEAYHLLNKAIYHYENENFEMAITLLDEALLLNPDIPEVHFWRGKVATHDLNQESLEVAIVHLSEAIRLKPTYAEAYFERGKVYIQKGEFEEAKKDLEEAVKIDPKIKEAYSLLAQIELMHGNDQKAMEYLNKISGQEGDDRYYYSLGKIFYNAGKYQQAIEQFNKVIEKNKYFVDAYVYKAHSLAHLGLYEDAIENLKKAVILVPEEIEYFLDMAKYHFELAKKQLNEGKKIQAAENFIKGLQIDYNLKIEPKYIPVLIEAAEELIEKKNFKEANDIIDQLELLVKEPEYQEYKEQFEKLKKKFMKVLPLKDKVIKFITDIYTK</sequence>
<dbReference type="InterPro" id="IPR011990">
    <property type="entry name" value="TPR-like_helical_dom_sf"/>
</dbReference>
<dbReference type="InterPro" id="IPR051685">
    <property type="entry name" value="Ycf3/AcsC/BcsC/TPR_MFPF"/>
</dbReference>
<proteinExistence type="predicted"/>
<evidence type="ECO:0000256" key="1">
    <source>
        <dbReference type="ARBA" id="ARBA00022737"/>
    </source>
</evidence>